<dbReference type="GO" id="GO:0008664">
    <property type="term" value="F:RNA 2',3'-cyclic 3'-phosphodiesterase activity"/>
    <property type="evidence" value="ECO:0007669"/>
    <property type="project" value="InterPro"/>
</dbReference>
<reference evidence="4" key="2">
    <citation type="submission" date="2011-01" db="EMBL/GenBank/DDBJ databases">
        <title>The complete genome of Nitratifractor salsuginis DSM 16511.</title>
        <authorList>
            <consortium name="US DOE Joint Genome Institute (JGI-PGF)"/>
            <person name="Lucas S."/>
            <person name="Copeland A."/>
            <person name="Lapidus A."/>
            <person name="Bruce D."/>
            <person name="Goodwin L."/>
            <person name="Pitluck S."/>
            <person name="Kyrpides N."/>
            <person name="Mavromatis K."/>
            <person name="Ivanova N."/>
            <person name="Mikhailova N."/>
            <person name="Zeytun A."/>
            <person name="Detter J.C."/>
            <person name="Tapia R."/>
            <person name="Han C."/>
            <person name="Land M."/>
            <person name="Hauser L."/>
            <person name="Markowitz V."/>
            <person name="Cheng J.-F."/>
            <person name="Hugenholtz P."/>
            <person name="Woyke T."/>
            <person name="Wu D."/>
            <person name="Tindall B."/>
            <person name="Schuetze A."/>
            <person name="Brambilla E."/>
            <person name="Klenk H.-P."/>
            <person name="Eisen J.A."/>
        </authorList>
    </citation>
    <scope>NUCLEOTIDE SEQUENCE [LARGE SCALE GENOMIC DNA]</scope>
    <source>
        <strain evidence="4">DSM 16511 / JCM 12458 / E9I37-1</strain>
    </source>
</reference>
<proteinExistence type="predicted"/>
<dbReference type="HOGENOM" id="CLU_081251_3_4_7"/>
<dbReference type="Gene3D" id="3.90.1140.10">
    <property type="entry name" value="Cyclic phosphodiesterase"/>
    <property type="match status" value="1"/>
</dbReference>
<dbReference type="EMBL" id="CP002452">
    <property type="protein sequence ID" value="ADV47202.1"/>
    <property type="molecule type" value="Genomic_DNA"/>
</dbReference>
<dbReference type="InterPro" id="IPR004175">
    <property type="entry name" value="RNA_CPDase"/>
</dbReference>
<feature type="domain" description="Phosphoesterase HXTX" evidence="2">
    <location>
        <begin position="15"/>
        <end position="80"/>
    </location>
</feature>
<dbReference type="GO" id="GO:0004113">
    <property type="term" value="F:2',3'-cyclic-nucleotide 3'-phosphodiesterase activity"/>
    <property type="evidence" value="ECO:0007669"/>
    <property type="project" value="InterPro"/>
</dbReference>
<reference evidence="3 4" key="1">
    <citation type="journal article" date="2011" name="Stand. Genomic Sci.">
        <title>Complete genome sequence of Nitratifractor salsuginis type strain (E9I37-1).</title>
        <authorList>
            <person name="Anderson I."/>
            <person name="Sikorski J."/>
            <person name="Zeytun A."/>
            <person name="Nolan M."/>
            <person name="Lapidus A."/>
            <person name="Lucas S."/>
            <person name="Hammon N."/>
            <person name="Deshpande S."/>
            <person name="Cheng J.F."/>
            <person name="Tapia R."/>
            <person name="Han C."/>
            <person name="Goodwin L."/>
            <person name="Pitluck S."/>
            <person name="Liolios K."/>
            <person name="Pagani I."/>
            <person name="Ivanova N."/>
            <person name="Huntemann M."/>
            <person name="Mavromatis K."/>
            <person name="Ovchinikova G."/>
            <person name="Pati A."/>
            <person name="Chen A."/>
            <person name="Palaniappan K."/>
            <person name="Land M."/>
            <person name="Hauser L."/>
            <person name="Brambilla E.M."/>
            <person name="Ngatchou-Djao O.D."/>
            <person name="Rohde M."/>
            <person name="Tindall B.J."/>
            <person name="Goker M."/>
            <person name="Detter J.C."/>
            <person name="Woyke T."/>
            <person name="Bristow J."/>
            <person name="Eisen J.A."/>
            <person name="Markowitz V."/>
            <person name="Hugenholtz P."/>
            <person name="Klenk H.P."/>
            <person name="Kyrpides N.C."/>
        </authorList>
    </citation>
    <scope>NUCLEOTIDE SEQUENCE [LARGE SCALE GENOMIC DNA]</scope>
    <source>
        <strain evidence="4">DSM 16511 / JCM 12458 / E9I37-1</strain>
    </source>
</reference>
<keyword evidence="4" id="KW-1185">Reference proteome</keyword>
<dbReference type="Proteomes" id="UP000008633">
    <property type="component" value="Chromosome"/>
</dbReference>
<organism evidence="3 4">
    <name type="scientific">Nitratifractor salsuginis (strain DSM 16511 / JCM 12458 / E9I37-1)</name>
    <dbReference type="NCBI Taxonomy" id="749222"/>
    <lineage>
        <taxon>Bacteria</taxon>
        <taxon>Pseudomonadati</taxon>
        <taxon>Campylobacterota</taxon>
        <taxon>Epsilonproteobacteria</taxon>
        <taxon>Campylobacterales</taxon>
        <taxon>Sulfurovaceae</taxon>
        <taxon>Nitratifractor</taxon>
    </lineage>
</organism>
<evidence type="ECO:0000259" key="2">
    <source>
        <dbReference type="Pfam" id="PF02834"/>
    </source>
</evidence>
<dbReference type="AlphaFoldDB" id="E6X2J7"/>
<accession>E6X2J7</accession>
<sequence>MRLFIASPVLIYNYTQLRQDFSAVLKGRWVEENALHLTWIFLGDQPAAEPWRKKLRHLTALEAPIPLQGLGSFGRPPRVFHLKAHDPLLYKKAREMKNNGLEPYRFTPHVTLCRIEKIVNWREYKKLLEKYREEILGEILPEIALYESTLCKGGSIYRKIESIV</sequence>
<gene>
    <name evidence="3" type="ordered locus">Nitsa_1959</name>
</gene>
<dbReference type="Pfam" id="PF02834">
    <property type="entry name" value="LigT_PEase"/>
    <property type="match status" value="1"/>
</dbReference>
<dbReference type="PANTHER" id="PTHR35561:SF1">
    <property type="entry name" value="RNA 2',3'-CYCLIC PHOSPHODIESTERASE"/>
    <property type="match status" value="1"/>
</dbReference>
<evidence type="ECO:0000256" key="1">
    <source>
        <dbReference type="ARBA" id="ARBA00022801"/>
    </source>
</evidence>
<dbReference type="InterPro" id="IPR014051">
    <property type="entry name" value="Phosphoesterase_HXTX"/>
</dbReference>
<evidence type="ECO:0000313" key="4">
    <source>
        <dbReference type="Proteomes" id="UP000008633"/>
    </source>
</evidence>
<evidence type="ECO:0000313" key="3">
    <source>
        <dbReference type="EMBL" id="ADV47202.1"/>
    </source>
</evidence>
<dbReference type="PANTHER" id="PTHR35561">
    <property type="entry name" value="RNA 2',3'-CYCLIC PHOSPHODIESTERASE"/>
    <property type="match status" value="1"/>
</dbReference>
<dbReference type="STRING" id="749222.Nitsa_1959"/>
<name>E6X2J7_NITSE</name>
<dbReference type="eggNOG" id="COG1514">
    <property type="taxonomic scope" value="Bacteria"/>
</dbReference>
<dbReference type="InterPro" id="IPR009097">
    <property type="entry name" value="Cyclic_Pdiesterase"/>
</dbReference>
<protein>
    <submittedName>
        <fullName evidence="3">Phosphoesterase HXTX</fullName>
    </submittedName>
</protein>
<dbReference type="SUPFAM" id="SSF55144">
    <property type="entry name" value="LigT-like"/>
    <property type="match status" value="1"/>
</dbReference>
<keyword evidence="1" id="KW-0378">Hydrolase</keyword>
<dbReference type="KEGG" id="nsa:Nitsa_1959"/>